<name>A0A9P9II39_9HYPO</name>
<feature type="region of interest" description="Disordered" evidence="1">
    <location>
        <begin position="1"/>
        <end position="112"/>
    </location>
</feature>
<reference evidence="2" key="1">
    <citation type="journal article" date="2021" name="Nat. Commun.">
        <title>Genetic determinants of endophytism in the Arabidopsis root mycobiome.</title>
        <authorList>
            <person name="Mesny F."/>
            <person name="Miyauchi S."/>
            <person name="Thiergart T."/>
            <person name="Pickel B."/>
            <person name="Atanasova L."/>
            <person name="Karlsson M."/>
            <person name="Huettel B."/>
            <person name="Barry K.W."/>
            <person name="Haridas S."/>
            <person name="Chen C."/>
            <person name="Bauer D."/>
            <person name="Andreopoulos W."/>
            <person name="Pangilinan J."/>
            <person name="LaButti K."/>
            <person name="Riley R."/>
            <person name="Lipzen A."/>
            <person name="Clum A."/>
            <person name="Drula E."/>
            <person name="Henrissat B."/>
            <person name="Kohler A."/>
            <person name="Grigoriev I.V."/>
            <person name="Martin F.M."/>
            <person name="Hacquard S."/>
        </authorList>
    </citation>
    <scope>NUCLEOTIDE SEQUENCE</scope>
    <source>
        <strain evidence="2">MPI-CAGE-AT-0021</strain>
    </source>
</reference>
<dbReference type="AlphaFoldDB" id="A0A9P9II39"/>
<dbReference type="OrthoDB" id="197676at2759"/>
<dbReference type="Proteomes" id="UP000717696">
    <property type="component" value="Unassembled WGS sequence"/>
</dbReference>
<evidence type="ECO:0000313" key="2">
    <source>
        <dbReference type="EMBL" id="KAH7120379.1"/>
    </source>
</evidence>
<feature type="compositionally biased region" description="Basic and acidic residues" evidence="1">
    <location>
        <begin position="70"/>
        <end position="112"/>
    </location>
</feature>
<gene>
    <name evidence="2" type="ORF">B0J13DRAFT_567872</name>
</gene>
<proteinExistence type="predicted"/>
<evidence type="ECO:0000256" key="1">
    <source>
        <dbReference type="SAM" id="MobiDB-lite"/>
    </source>
</evidence>
<evidence type="ECO:0000313" key="3">
    <source>
        <dbReference type="Proteomes" id="UP000717696"/>
    </source>
</evidence>
<keyword evidence="3" id="KW-1185">Reference proteome</keyword>
<comment type="caution">
    <text evidence="2">The sequence shown here is derived from an EMBL/GenBank/DDBJ whole genome shotgun (WGS) entry which is preliminary data.</text>
</comment>
<protein>
    <submittedName>
        <fullName evidence="2">Uncharacterized protein</fullName>
    </submittedName>
</protein>
<organism evidence="2 3">
    <name type="scientific">Dactylonectria estremocensis</name>
    <dbReference type="NCBI Taxonomy" id="1079267"/>
    <lineage>
        <taxon>Eukaryota</taxon>
        <taxon>Fungi</taxon>
        <taxon>Dikarya</taxon>
        <taxon>Ascomycota</taxon>
        <taxon>Pezizomycotina</taxon>
        <taxon>Sordariomycetes</taxon>
        <taxon>Hypocreomycetidae</taxon>
        <taxon>Hypocreales</taxon>
        <taxon>Nectriaceae</taxon>
        <taxon>Dactylonectria</taxon>
    </lineage>
</organism>
<sequence length="290" mass="33372">MPPKSSTKPSSDDNREGATSTQSSAPLHKRPLETFEPASELALVKRAKVKRAKVERAKLEPSIEEPSIESDSKPKPRLKLSDLEFDYDRTQLRDQRPTPGRENRPRLEDSDIDFDELKTRFSMPWLDKPKGNGSDEYEDPTYVFHDLHVCHKKGPNGSPTYDNAGYQLDWKKVDKWMKPAGYSKRGAMSGMNRALKVAKDLEELLYSVFFVNGKGPDGADAIHVKGYVLDHMSKDLGIPWHQMKLKKHILAWQKKGFLQQDANTWWRQPNEEEKKRMTKMMTGSILRKDF</sequence>
<accession>A0A9P9II39</accession>
<dbReference type="EMBL" id="JAGMUU010000028">
    <property type="protein sequence ID" value="KAH7120379.1"/>
    <property type="molecule type" value="Genomic_DNA"/>
</dbReference>
<feature type="compositionally biased region" description="Basic and acidic residues" evidence="1">
    <location>
        <begin position="52"/>
        <end position="61"/>
    </location>
</feature>